<evidence type="ECO:0000313" key="2">
    <source>
        <dbReference type="Proteomes" id="UP001652580"/>
    </source>
</evidence>
<evidence type="ECO:0000313" key="3">
    <source>
        <dbReference type="RefSeq" id="XP_057407067.1"/>
    </source>
</evidence>
<feature type="compositionally biased region" description="Low complexity" evidence="1">
    <location>
        <begin position="1"/>
        <end position="16"/>
    </location>
</feature>
<gene>
    <name evidence="3" type="primary">LOC130708684</name>
</gene>
<dbReference type="GeneID" id="130708684"/>
<dbReference type="Proteomes" id="UP001652580">
    <property type="component" value="Chromosome 1"/>
</dbReference>
<feature type="compositionally biased region" description="Polar residues" evidence="1">
    <location>
        <begin position="215"/>
        <end position="224"/>
    </location>
</feature>
<feature type="region of interest" description="Disordered" evidence="1">
    <location>
        <begin position="1"/>
        <end position="224"/>
    </location>
</feature>
<sequence>MVMLSLHLPSPISSSLRPPPRAPHCPEGPRARSVFSPSAGHQPPSPAPARAGSHGRHRLARPGLSPTPPRCRLRRPVPRSPSGRRSPGRGRQHAQPSAPTPIYPSRWAPGASMFLGDRKRRRNRGGGGGMRAASREPALQSRRRRVRRARPPPAAAPRHAAPHLAASELELKGPAGARAGEARRPPPPPGCPLSGGPGPRPPPREESTPSLGRAQLTNQNLVEG</sequence>
<reference evidence="3" key="2">
    <citation type="submission" date="2025-08" db="UniProtKB">
        <authorList>
            <consortium name="RefSeq"/>
        </authorList>
    </citation>
    <scope>IDENTIFICATION</scope>
</reference>
<reference evidence="2" key="1">
    <citation type="submission" date="2025-05" db="UniProtKB">
        <authorList>
            <consortium name="RefSeq"/>
        </authorList>
    </citation>
    <scope>NUCLEOTIDE SEQUENCE [LARGE SCALE GENOMIC DNA]</scope>
</reference>
<feature type="compositionally biased region" description="Basic residues" evidence="1">
    <location>
        <begin position="141"/>
        <end position="150"/>
    </location>
</feature>
<proteinExistence type="predicted"/>
<keyword evidence="2" id="KW-1185">Reference proteome</keyword>
<name>A0ABM3TYB0_BALAC</name>
<feature type="compositionally biased region" description="Low complexity" evidence="1">
    <location>
        <begin position="156"/>
        <end position="166"/>
    </location>
</feature>
<protein>
    <submittedName>
        <fullName evidence="3">Proline-rich protein HaeIII subfamily 1-like</fullName>
    </submittedName>
</protein>
<accession>A0ABM3TYB0</accession>
<organism evidence="2 3">
    <name type="scientific">Balaenoptera acutorostrata</name>
    <name type="common">Common minke whale</name>
    <name type="synonym">Balaena rostrata</name>
    <dbReference type="NCBI Taxonomy" id="9767"/>
    <lineage>
        <taxon>Eukaryota</taxon>
        <taxon>Metazoa</taxon>
        <taxon>Chordata</taxon>
        <taxon>Craniata</taxon>
        <taxon>Vertebrata</taxon>
        <taxon>Euteleostomi</taxon>
        <taxon>Mammalia</taxon>
        <taxon>Eutheria</taxon>
        <taxon>Laurasiatheria</taxon>
        <taxon>Artiodactyla</taxon>
        <taxon>Whippomorpha</taxon>
        <taxon>Cetacea</taxon>
        <taxon>Mysticeti</taxon>
        <taxon>Balaenopteridae</taxon>
        <taxon>Balaenoptera</taxon>
    </lineage>
</organism>
<evidence type="ECO:0000256" key="1">
    <source>
        <dbReference type="SAM" id="MobiDB-lite"/>
    </source>
</evidence>
<dbReference type="RefSeq" id="XP_057407067.1">
    <property type="nucleotide sequence ID" value="XM_057551084.1"/>
</dbReference>